<reference evidence="2 3" key="1">
    <citation type="submission" date="2014-04" db="EMBL/GenBank/DDBJ databases">
        <authorList>
            <consortium name="DOE Joint Genome Institute"/>
            <person name="Kuo A."/>
            <person name="Kohler A."/>
            <person name="Nagy L.G."/>
            <person name="Floudas D."/>
            <person name="Copeland A."/>
            <person name="Barry K.W."/>
            <person name="Cichocki N."/>
            <person name="Veneault-Fourrey C."/>
            <person name="LaButti K."/>
            <person name="Lindquist E.A."/>
            <person name="Lipzen A."/>
            <person name="Lundell T."/>
            <person name="Morin E."/>
            <person name="Murat C."/>
            <person name="Sun H."/>
            <person name="Tunlid A."/>
            <person name="Henrissat B."/>
            <person name="Grigoriev I.V."/>
            <person name="Hibbett D.S."/>
            <person name="Martin F."/>
            <person name="Nordberg H.P."/>
            <person name="Cantor M.N."/>
            <person name="Hua S.X."/>
        </authorList>
    </citation>
    <scope>NUCLEOTIDE SEQUENCE [LARGE SCALE GENOMIC DNA]</scope>
    <source>
        <strain evidence="2 3">LaAM-08-1</strain>
    </source>
</reference>
<dbReference type="Proteomes" id="UP000054477">
    <property type="component" value="Unassembled WGS sequence"/>
</dbReference>
<accession>A0A0C9WNL8</accession>
<reference evidence="3" key="2">
    <citation type="submission" date="2015-01" db="EMBL/GenBank/DDBJ databases">
        <title>Evolutionary Origins and Diversification of the Mycorrhizal Mutualists.</title>
        <authorList>
            <consortium name="DOE Joint Genome Institute"/>
            <consortium name="Mycorrhizal Genomics Consortium"/>
            <person name="Kohler A."/>
            <person name="Kuo A."/>
            <person name="Nagy L.G."/>
            <person name="Floudas D."/>
            <person name="Copeland A."/>
            <person name="Barry K.W."/>
            <person name="Cichocki N."/>
            <person name="Veneault-Fourrey C."/>
            <person name="LaButti K."/>
            <person name="Lindquist E.A."/>
            <person name="Lipzen A."/>
            <person name="Lundell T."/>
            <person name="Morin E."/>
            <person name="Murat C."/>
            <person name="Riley R."/>
            <person name="Ohm R."/>
            <person name="Sun H."/>
            <person name="Tunlid A."/>
            <person name="Henrissat B."/>
            <person name="Grigoriev I.V."/>
            <person name="Hibbett D.S."/>
            <person name="Martin F."/>
        </authorList>
    </citation>
    <scope>NUCLEOTIDE SEQUENCE [LARGE SCALE GENOMIC DNA]</scope>
    <source>
        <strain evidence="3">LaAM-08-1</strain>
    </source>
</reference>
<keyword evidence="1" id="KW-0812">Transmembrane</keyword>
<sequence>MNNSPSATSALQTEFFHFLSIAYLTPATLGVINGCKFTSWHRTRRYALPIIVISPDFPHWTASVLPHAFLQLFCLFFSDSSWNRARGTAQFAGRTFLGRGNSLTSSDVANVPCSHLMELA</sequence>
<keyword evidence="1" id="KW-1133">Transmembrane helix</keyword>
<evidence type="ECO:0000256" key="1">
    <source>
        <dbReference type="SAM" id="Phobius"/>
    </source>
</evidence>
<feature type="transmembrane region" description="Helical" evidence="1">
    <location>
        <begin position="15"/>
        <end position="35"/>
    </location>
</feature>
<proteinExistence type="predicted"/>
<keyword evidence="3" id="KW-1185">Reference proteome</keyword>
<protein>
    <submittedName>
        <fullName evidence="2">Unplaced genomic scaffold K443scaffold_409, whole genome shotgun sequence</fullName>
    </submittedName>
</protein>
<organism evidence="2 3">
    <name type="scientific">Laccaria amethystina LaAM-08-1</name>
    <dbReference type="NCBI Taxonomy" id="1095629"/>
    <lineage>
        <taxon>Eukaryota</taxon>
        <taxon>Fungi</taxon>
        <taxon>Dikarya</taxon>
        <taxon>Basidiomycota</taxon>
        <taxon>Agaricomycotina</taxon>
        <taxon>Agaricomycetes</taxon>
        <taxon>Agaricomycetidae</taxon>
        <taxon>Agaricales</taxon>
        <taxon>Agaricineae</taxon>
        <taxon>Hydnangiaceae</taxon>
        <taxon>Laccaria</taxon>
    </lineage>
</organism>
<dbReference type="HOGENOM" id="CLU_2050043_0_0_1"/>
<name>A0A0C9WNL8_9AGAR</name>
<dbReference type="EMBL" id="KN838944">
    <property type="protein sequence ID" value="KIJ92040.1"/>
    <property type="molecule type" value="Genomic_DNA"/>
</dbReference>
<evidence type="ECO:0000313" key="2">
    <source>
        <dbReference type="EMBL" id="KIJ92040.1"/>
    </source>
</evidence>
<keyword evidence="1" id="KW-0472">Membrane</keyword>
<gene>
    <name evidence="2" type="ORF">K443DRAFT_459570</name>
</gene>
<dbReference type="AlphaFoldDB" id="A0A0C9WNL8"/>
<evidence type="ECO:0000313" key="3">
    <source>
        <dbReference type="Proteomes" id="UP000054477"/>
    </source>
</evidence>